<keyword evidence="3" id="KW-0328">Glycosyltransferase</keyword>
<dbReference type="AlphaFoldDB" id="A0AAD4J5T5"/>
<dbReference type="InterPro" id="IPR035595">
    <property type="entry name" value="UDP_glycos_trans_CS"/>
</dbReference>
<accession>A0AAD4J5T5</accession>
<evidence type="ECO:0000256" key="2">
    <source>
        <dbReference type="ARBA" id="ARBA00022679"/>
    </source>
</evidence>
<dbReference type="Pfam" id="PF00201">
    <property type="entry name" value="UDPGT"/>
    <property type="match status" value="1"/>
</dbReference>
<comment type="caution">
    <text evidence="5">The sequence shown here is derived from an EMBL/GenBank/DDBJ whole genome shotgun (WGS) entry which is preliminary data.</text>
</comment>
<comment type="similarity">
    <text evidence="1 3">Belongs to the UDP-glycosyltransferase family.</text>
</comment>
<evidence type="ECO:0000256" key="3">
    <source>
        <dbReference type="RuleBase" id="RU003718"/>
    </source>
</evidence>
<dbReference type="SUPFAM" id="SSF53756">
    <property type="entry name" value="UDP-Glycosyltransferase/glycogen phosphorylase"/>
    <property type="match status" value="1"/>
</dbReference>
<organism evidence="5 6">
    <name type="scientific">Perilla frutescens var. hirtella</name>
    <name type="common">Perilla citriodora</name>
    <name type="synonym">Perilla setoyensis</name>
    <dbReference type="NCBI Taxonomy" id="608512"/>
    <lineage>
        <taxon>Eukaryota</taxon>
        <taxon>Viridiplantae</taxon>
        <taxon>Streptophyta</taxon>
        <taxon>Embryophyta</taxon>
        <taxon>Tracheophyta</taxon>
        <taxon>Spermatophyta</taxon>
        <taxon>Magnoliopsida</taxon>
        <taxon>eudicotyledons</taxon>
        <taxon>Gunneridae</taxon>
        <taxon>Pentapetalae</taxon>
        <taxon>asterids</taxon>
        <taxon>lamiids</taxon>
        <taxon>Lamiales</taxon>
        <taxon>Lamiaceae</taxon>
        <taxon>Nepetoideae</taxon>
        <taxon>Elsholtzieae</taxon>
        <taxon>Perilla</taxon>
    </lineage>
</organism>
<dbReference type="InterPro" id="IPR002213">
    <property type="entry name" value="UDP_glucos_trans"/>
</dbReference>
<evidence type="ECO:0000256" key="4">
    <source>
        <dbReference type="RuleBase" id="RU362057"/>
    </source>
</evidence>
<dbReference type="GO" id="GO:0035251">
    <property type="term" value="F:UDP-glucosyltransferase activity"/>
    <property type="evidence" value="ECO:0007669"/>
    <property type="project" value="TreeGrafter"/>
</dbReference>
<dbReference type="EC" id="2.4.1.-" evidence="4"/>
<dbReference type="Proteomes" id="UP001190926">
    <property type="component" value="Unassembled WGS sequence"/>
</dbReference>
<dbReference type="FunFam" id="3.40.50.2000:FF:000064">
    <property type="entry name" value="Glycosyltransferase"/>
    <property type="match status" value="1"/>
</dbReference>
<keyword evidence="6" id="KW-1185">Reference proteome</keyword>
<dbReference type="FunFam" id="3.40.50.2000:FF:000143">
    <property type="entry name" value="UDP-glycosyltransferase 89B1"/>
    <property type="match status" value="1"/>
</dbReference>
<sequence>MSESGGHVLVFPYPALGHMIPLLDLTHQLATRGLTITILVTPKNLRLLSPLLSAHPHSITPLVLPFPAHPDVPAGVENTIDLPASGFRSMMIALAGLRDPILQWFRSHPSPPSAIISDMFLGWANHLASDLGIRGYAFFPSGAFAISFIHSLWREMPQRKDAGDESEAVEFPEIPYSPVYPWWQLSPVFRSYVKGDPNSEFIRDSYLGNFASYGLVFNSFDGLEGIHLDYLAKKMGHDRVWAFGPLLPPDPTGRGGSSSVLATEICSWLDTCEEHSVVYVCFGSQAVLTNDQMRELTLGLEKSEVKFILSVKGATKGHDRGGNYGSIPEGFEDRVAGRGLVIKGWAPQVSILEHRAVCAFLTHCGWNSTLESIEAGVPMLAWPMGADQYLNTTLLVEQLDVAVRVCEGPTTVLGSDELVRVLGEVRSEKWSERRGRAMALSKAASDAVTVGGTSFKNLDYFATLLGLGLSHSQTIFRCINIQHE</sequence>
<evidence type="ECO:0000313" key="6">
    <source>
        <dbReference type="Proteomes" id="UP001190926"/>
    </source>
</evidence>
<evidence type="ECO:0000313" key="5">
    <source>
        <dbReference type="EMBL" id="KAH6827479.1"/>
    </source>
</evidence>
<keyword evidence="2 3" id="KW-0808">Transferase</keyword>
<gene>
    <name evidence="5" type="ORF">C2S53_005276</name>
</gene>
<evidence type="ECO:0000256" key="1">
    <source>
        <dbReference type="ARBA" id="ARBA00009995"/>
    </source>
</evidence>
<dbReference type="EMBL" id="SDAM02000148">
    <property type="protein sequence ID" value="KAH6827479.1"/>
    <property type="molecule type" value="Genomic_DNA"/>
</dbReference>
<proteinExistence type="inferred from homology"/>
<dbReference type="CDD" id="cd03784">
    <property type="entry name" value="GT1_Gtf-like"/>
    <property type="match status" value="1"/>
</dbReference>
<dbReference type="Gene3D" id="3.40.50.2000">
    <property type="entry name" value="Glycogen Phosphorylase B"/>
    <property type="match status" value="2"/>
</dbReference>
<dbReference type="PANTHER" id="PTHR48047:SF8">
    <property type="entry name" value="FLAVONOL 3-O-GLUCOSYLTRANSFERASE UGT89B1"/>
    <property type="match status" value="1"/>
</dbReference>
<name>A0AAD4J5T5_PERFH</name>
<reference evidence="5 6" key="1">
    <citation type="journal article" date="2021" name="Nat. Commun.">
        <title>Incipient diploidization of the medicinal plant Perilla within 10,000 years.</title>
        <authorList>
            <person name="Zhang Y."/>
            <person name="Shen Q."/>
            <person name="Leng L."/>
            <person name="Zhang D."/>
            <person name="Chen S."/>
            <person name="Shi Y."/>
            <person name="Ning Z."/>
            <person name="Chen S."/>
        </authorList>
    </citation>
    <scope>NUCLEOTIDE SEQUENCE [LARGE SCALE GENOMIC DNA]</scope>
    <source>
        <strain evidence="6">cv. PC099</strain>
    </source>
</reference>
<dbReference type="PANTHER" id="PTHR48047">
    <property type="entry name" value="GLYCOSYLTRANSFERASE"/>
    <property type="match status" value="1"/>
</dbReference>
<protein>
    <recommendedName>
        <fullName evidence="4">Glycosyltransferase</fullName>
        <ecNumber evidence="4">2.4.1.-</ecNumber>
    </recommendedName>
</protein>
<dbReference type="PROSITE" id="PS00375">
    <property type="entry name" value="UDPGT"/>
    <property type="match status" value="1"/>
</dbReference>